<dbReference type="OrthoDB" id="4062651at2759"/>
<proteinExistence type="predicted"/>
<dbReference type="GO" id="GO:0004674">
    <property type="term" value="F:protein serine/threonine kinase activity"/>
    <property type="evidence" value="ECO:0007669"/>
    <property type="project" value="TreeGrafter"/>
</dbReference>
<feature type="domain" description="Protein kinase" evidence="1">
    <location>
        <begin position="1"/>
        <end position="191"/>
    </location>
</feature>
<dbReference type="InterPro" id="IPR051681">
    <property type="entry name" value="Ser/Thr_Kinases-Pseudokinases"/>
</dbReference>
<keyword evidence="2" id="KW-0418">Kinase</keyword>
<sequence>MTNFTKLQWTDKLCIAKEIALGLLFLHVNNIIHRDLHSNNILIHQKQPKITDFGLSKQISETSMTSNSTAFGIPAYIEPQCFIQQGFKRDKRSNIYSFGVILWEISSGRPPLQNFESRIEALCKNSTLTSLNLENNKLGSEGGKALADALCNNSMLTSLNLYWNKLGFEGGKVLADALCKNSILTSLNLEK</sequence>
<organism evidence="2 3">
    <name type="scientific">Gigaspora margarita</name>
    <dbReference type="NCBI Taxonomy" id="4874"/>
    <lineage>
        <taxon>Eukaryota</taxon>
        <taxon>Fungi</taxon>
        <taxon>Fungi incertae sedis</taxon>
        <taxon>Mucoromycota</taxon>
        <taxon>Glomeromycotina</taxon>
        <taxon>Glomeromycetes</taxon>
        <taxon>Diversisporales</taxon>
        <taxon>Gigasporaceae</taxon>
        <taxon>Gigaspora</taxon>
    </lineage>
</organism>
<evidence type="ECO:0000313" key="3">
    <source>
        <dbReference type="Proteomes" id="UP000439903"/>
    </source>
</evidence>
<gene>
    <name evidence="2" type="ORF">F8M41_020982</name>
</gene>
<dbReference type="SUPFAM" id="SSF52047">
    <property type="entry name" value="RNI-like"/>
    <property type="match status" value="1"/>
</dbReference>
<dbReference type="InterPro" id="IPR032675">
    <property type="entry name" value="LRR_dom_sf"/>
</dbReference>
<dbReference type="PROSITE" id="PS50011">
    <property type="entry name" value="PROTEIN_KINASE_DOM"/>
    <property type="match status" value="1"/>
</dbReference>
<accession>A0A8H4AHK0</accession>
<dbReference type="SMART" id="SM00368">
    <property type="entry name" value="LRR_RI"/>
    <property type="match status" value="2"/>
</dbReference>
<reference evidence="2 3" key="1">
    <citation type="journal article" date="2019" name="Environ. Microbiol.">
        <title>At the nexus of three kingdoms: the genome of the mycorrhizal fungus Gigaspora margarita provides insights into plant, endobacterial and fungal interactions.</title>
        <authorList>
            <person name="Venice F."/>
            <person name="Ghignone S."/>
            <person name="Salvioli di Fossalunga A."/>
            <person name="Amselem J."/>
            <person name="Novero M."/>
            <person name="Xianan X."/>
            <person name="Sedzielewska Toro K."/>
            <person name="Morin E."/>
            <person name="Lipzen A."/>
            <person name="Grigoriev I.V."/>
            <person name="Henrissat B."/>
            <person name="Martin F.M."/>
            <person name="Bonfante P."/>
        </authorList>
    </citation>
    <scope>NUCLEOTIDE SEQUENCE [LARGE SCALE GENOMIC DNA]</scope>
    <source>
        <strain evidence="2 3">BEG34</strain>
    </source>
</reference>
<dbReference type="Gene3D" id="1.10.510.10">
    <property type="entry name" value="Transferase(Phosphotransferase) domain 1"/>
    <property type="match status" value="1"/>
</dbReference>
<dbReference type="PANTHER" id="PTHR44329:SF214">
    <property type="entry name" value="PROTEIN KINASE DOMAIN-CONTAINING PROTEIN"/>
    <property type="match status" value="1"/>
</dbReference>
<dbReference type="Gene3D" id="3.80.10.10">
    <property type="entry name" value="Ribonuclease Inhibitor"/>
    <property type="match status" value="1"/>
</dbReference>
<dbReference type="Proteomes" id="UP000439903">
    <property type="component" value="Unassembled WGS sequence"/>
</dbReference>
<comment type="caution">
    <text evidence="2">The sequence shown here is derived from an EMBL/GenBank/DDBJ whole genome shotgun (WGS) entry which is preliminary data.</text>
</comment>
<name>A0A8H4AHK0_GIGMA</name>
<evidence type="ECO:0000259" key="1">
    <source>
        <dbReference type="PROSITE" id="PS50011"/>
    </source>
</evidence>
<protein>
    <submittedName>
        <fullName evidence="2">Kinase-like protein</fullName>
    </submittedName>
</protein>
<dbReference type="Pfam" id="PF00069">
    <property type="entry name" value="Pkinase"/>
    <property type="match status" value="1"/>
</dbReference>
<dbReference type="SMART" id="SM00220">
    <property type="entry name" value="S_TKc"/>
    <property type="match status" value="1"/>
</dbReference>
<dbReference type="AlphaFoldDB" id="A0A8H4AHK0"/>
<keyword evidence="3" id="KW-1185">Reference proteome</keyword>
<dbReference type="InterPro" id="IPR000719">
    <property type="entry name" value="Prot_kinase_dom"/>
</dbReference>
<dbReference type="GO" id="GO:0005524">
    <property type="term" value="F:ATP binding"/>
    <property type="evidence" value="ECO:0007669"/>
    <property type="project" value="InterPro"/>
</dbReference>
<dbReference type="InterPro" id="IPR011009">
    <property type="entry name" value="Kinase-like_dom_sf"/>
</dbReference>
<dbReference type="PANTHER" id="PTHR44329">
    <property type="entry name" value="SERINE/THREONINE-PROTEIN KINASE TNNI3K-RELATED"/>
    <property type="match status" value="1"/>
</dbReference>
<evidence type="ECO:0000313" key="2">
    <source>
        <dbReference type="EMBL" id="KAF0496460.1"/>
    </source>
</evidence>
<keyword evidence="2" id="KW-0808">Transferase</keyword>
<dbReference type="SUPFAM" id="SSF56112">
    <property type="entry name" value="Protein kinase-like (PK-like)"/>
    <property type="match status" value="1"/>
</dbReference>
<dbReference type="EMBL" id="WTPW01000600">
    <property type="protein sequence ID" value="KAF0496460.1"/>
    <property type="molecule type" value="Genomic_DNA"/>
</dbReference>